<organism evidence="2">
    <name type="scientific">uncultured Solirubrobacteraceae bacterium</name>
    <dbReference type="NCBI Taxonomy" id="1162706"/>
    <lineage>
        <taxon>Bacteria</taxon>
        <taxon>Bacillati</taxon>
        <taxon>Actinomycetota</taxon>
        <taxon>Thermoleophilia</taxon>
        <taxon>Solirubrobacterales</taxon>
        <taxon>Solirubrobacteraceae</taxon>
        <taxon>environmental samples</taxon>
    </lineage>
</organism>
<feature type="compositionally biased region" description="Basic and acidic residues" evidence="1">
    <location>
        <begin position="128"/>
        <end position="138"/>
    </location>
</feature>
<proteinExistence type="predicted"/>
<feature type="compositionally biased region" description="Basic residues" evidence="1">
    <location>
        <begin position="42"/>
        <end position="57"/>
    </location>
</feature>
<gene>
    <name evidence="2" type="ORF">AVDCRST_MAG38-1060</name>
</gene>
<dbReference type="EMBL" id="CADCVJ010000068">
    <property type="protein sequence ID" value="CAA9468503.1"/>
    <property type="molecule type" value="Genomic_DNA"/>
</dbReference>
<feature type="region of interest" description="Disordered" evidence="1">
    <location>
        <begin position="1"/>
        <end position="138"/>
    </location>
</feature>
<accession>A0A6J4RA66</accession>
<feature type="non-terminal residue" evidence="2">
    <location>
        <position position="138"/>
    </location>
</feature>
<dbReference type="AlphaFoldDB" id="A0A6J4RA66"/>
<evidence type="ECO:0000313" key="2">
    <source>
        <dbReference type="EMBL" id="CAA9468503.1"/>
    </source>
</evidence>
<feature type="compositionally biased region" description="Basic and acidic residues" evidence="1">
    <location>
        <begin position="73"/>
        <end position="102"/>
    </location>
</feature>
<evidence type="ECO:0000256" key="1">
    <source>
        <dbReference type="SAM" id="MobiDB-lite"/>
    </source>
</evidence>
<feature type="compositionally biased region" description="Low complexity" evidence="1">
    <location>
        <begin position="58"/>
        <end position="72"/>
    </location>
</feature>
<feature type="non-terminal residue" evidence="2">
    <location>
        <position position="1"/>
    </location>
</feature>
<feature type="compositionally biased region" description="Basic residues" evidence="1">
    <location>
        <begin position="18"/>
        <end position="29"/>
    </location>
</feature>
<name>A0A6J4RA66_9ACTN</name>
<feature type="compositionally biased region" description="Basic residues" evidence="1">
    <location>
        <begin position="113"/>
        <end position="127"/>
    </location>
</feature>
<protein>
    <submittedName>
        <fullName evidence="2">Transcription termination protein NusB</fullName>
    </submittedName>
</protein>
<reference evidence="2" key="1">
    <citation type="submission" date="2020-02" db="EMBL/GenBank/DDBJ databases">
        <authorList>
            <person name="Meier V. D."/>
        </authorList>
    </citation>
    <scope>NUCLEOTIDE SEQUENCE</scope>
    <source>
        <strain evidence="2">AVDCRST_MAG38</strain>
    </source>
</reference>
<sequence>VAPQRSAAGRGVRALPARPHRPPARRALRHLGGPFHTGTGACHRRQRRGARRAHRAPRPGLDAGAHRPAGARDPARRPAGDDAPRARRRADADPARGGDRRGGRAGQGVLRSRGARLRQRPARRGARRPPDHGRQAWL</sequence>